<evidence type="ECO:0000313" key="3">
    <source>
        <dbReference type="EMBL" id="KOY28814.1"/>
    </source>
</evidence>
<dbReference type="RefSeq" id="WP_005484189.1">
    <property type="nucleotide sequence ID" value="NZ_CABMHD010000003.1"/>
</dbReference>
<evidence type="ECO:0000313" key="8">
    <source>
        <dbReference type="EMBL" id="TXN18662.1"/>
    </source>
</evidence>
<reference evidence="7 14" key="4">
    <citation type="submission" date="2018-12" db="EMBL/GenBank/DDBJ databases">
        <title>Genomic insights into the evolutionary origins and pathogenicity of five Vibrio parahaemolyticus strains isolated from the shrimp with acute hepatopancreatic necrosis disease (AHPND).</title>
        <authorList>
            <person name="Yang Q."/>
            <person name="Dong X."/>
            <person name="Xie G."/>
            <person name="Fu S."/>
            <person name="Zou P."/>
            <person name="Sun J."/>
            <person name="Wang Y."/>
            <person name="Huang J."/>
        </authorList>
    </citation>
    <scope>NUCLEOTIDE SEQUENCE [LARGE SCALE GENOMIC DNA]</scope>
    <source>
        <strain evidence="7 14">20160303005-1</strain>
    </source>
</reference>
<gene>
    <name evidence="3" type="ORF">ACX05_15915</name>
    <name evidence="6" type="ORF">AKG60_20350</name>
    <name evidence="7" type="ORF">EHC69_21725</name>
    <name evidence="8" type="ORF">FVP01_06655</name>
    <name evidence="5" type="ORF">HKB21_17570</name>
    <name evidence="2" type="ORF">I7278_12035</name>
    <name evidence="9" type="ORF">M5598_20395</name>
    <name evidence="10" type="ORF">O1Q84_22025</name>
    <name evidence="4" type="ORF">QX249_01530</name>
</gene>
<dbReference type="InterPro" id="IPR021242">
    <property type="entry name" value="DUF2799"/>
</dbReference>
<dbReference type="EMBL" id="CP034299">
    <property type="protein sequence ID" value="QHH11915.1"/>
    <property type="molecule type" value="Genomic_DNA"/>
</dbReference>
<dbReference type="Proteomes" id="UP000037697">
    <property type="component" value="Unassembled WGS sequence"/>
</dbReference>
<dbReference type="AlphaFoldDB" id="A0A072GQ84"/>
<evidence type="ECO:0000313" key="10">
    <source>
        <dbReference type="EMBL" id="WAT92052.1"/>
    </source>
</evidence>
<reference evidence="3 11" key="1">
    <citation type="submission" date="2015-07" db="EMBL/GenBank/DDBJ databases">
        <title>Foodborne Vibrio parahaemolyticus Isolates.</title>
        <authorList>
            <person name="Ronholm J."/>
            <person name="Petronella N."/>
            <person name="Kenwell R."/>
            <person name="Banerjee S."/>
        </authorList>
    </citation>
    <scope>NUCLEOTIDE SEQUENCE [LARGE SCALE GENOMIC DNA]</scope>
    <source>
        <strain evidence="3 11">HS-06-05</strain>
    </source>
</reference>
<dbReference type="Proteomes" id="UP001163036">
    <property type="component" value="Chromosome 2"/>
</dbReference>
<evidence type="ECO:0000313" key="14">
    <source>
        <dbReference type="Proteomes" id="UP000464718"/>
    </source>
</evidence>
<dbReference type="Pfam" id="PF10973">
    <property type="entry name" value="DUF2799"/>
    <property type="match status" value="1"/>
</dbReference>
<dbReference type="Proteomes" id="UP000555836">
    <property type="component" value="Unassembled WGS sequence"/>
</dbReference>
<reference evidence="5 15" key="7">
    <citation type="submission" date="2020-04" db="EMBL/GenBank/DDBJ databases">
        <title>Whole-genome sequencing of Vibrio spp. from China reveals different genetic environments of blaCTX-M-14 among diverse lineages.</title>
        <authorList>
            <person name="Zheng Z."/>
            <person name="Ye L."/>
            <person name="Chen S."/>
        </authorList>
    </citation>
    <scope>NUCLEOTIDE SEQUENCE [LARGE SCALE GENOMIC DNA]</scope>
    <source>
        <strain evidence="5 15">Vb0574</strain>
    </source>
</reference>
<organism evidence="5 15">
    <name type="scientific">Vibrio parahaemolyticus</name>
    <dbReference type="NCBI Taxonomy" id="670"/>
    <lineage>
        <taxon>Bacteria</taxon>
        <taxon>Pseudomonadati</taxon>
        <taxon>Pseudomonadota</taxon>
        <taxon>Gammaproteobacteria</taxon>
        <taxon>Vibrionales</taxon>
        <taxon>Vibrionaceae</taxon>
        <taxon>Vibrio</taxon>
    </lineage>
</organism>
<reference evidence="4" key="10">
    <citation type="submission" date="2023-06" db="EMBL/GenBank/DDBJ databases">
        <title>Genomic Diversity of Vibrio spp. and Metagenomic Analysis of Pathogens in Florida Gulf Coastal Waters Following Hurricane Ian.</title>
        <authorList>
            <person name="Brumfield K.D."/>
        </authorList>
    </citation>
    <scope>NUCLEOTIDE SEQUENCE</scope>
    <source>
        <strain evidence="4">WBS2B-138</strain>
    </source>
</reference>
<dbReference type="EMBL" id="CP097356">
    <property type="protein sequence ID" value="UYV28087.1"/>
    <property type="molecule type" value="Genomic_DNA"/>
</dbReference>
<feature type="signal peptide" evidence="1">
    <location>
        <begin position="1"/>
        <end position="20"/>
    </location>
</feature>
<dbReference type="PROSITE" id="PS51257">
    <property type="entry name" value="PROKAR_LIPOPROTEIN"/>
    <property type="match status" value="1"/>
</dbReference>
<dbReference type="Proteomes" id="UP001156560">
    <property type="component" value="Chromosome 2"/>
</dbReference>
<dbReference type="EMBL" id="VRMQ01000001">
    <property type="protein sequence ID" value="TXN18662.1"/>
    <property type="molecule type" value="Genomic_DNA"/>
</dbReference>
<evidence type="ECO:0000313" key="9">
    <source>
        <dbReference type="EMBL" id="UYV28087.1"/>
    </source>
</evidence>
<dbReference type="Proteomes" id="UP000856022">
    <property type="component" value="Unassembled WGS sequence"/>
</dbReference>
<reference evidence="10" key="9">
    <citation type="submission" date="2022-12" db="EMBL/GenBank/DDBJ databases">
        <title>Vibrio parahaemolyticus become highly virulent by producing novel Tc toxins.</title>
        <authorList>
            <person name="Yang F."/>
            <person name="You Y."/>
            <person name="Lai Q."/>
            <person name="Xu L."/>
            <person name="Li F."/>
        </authorList>
    </citation>
    <scope>NUCLEOTIDE SEQUENCE</scope>
    <source>
        <strain evidence="10">Vp-HL-202005</strain>
    </source>
</reference>
<dbReference type="EMBL" id="JAUHGG010000001">
    <property type="protein sequence ID" value="MDS1819320.1"/>
    <property type="molecule type" value="Genomic_DNA"/>
</dbReference>
<dbReference type="EMBL" id="CP114195">
    <property type="protein sequence ID" value="WAT92052.1"/>
    <property type="molecule type" value="Genomic_DNA"/>
</dbReference>
<sequence>MKRIALLFAMFALLSGCSSMSPEQCQTADWYRVGYQDGRSGNNPNILYEYIKDCREAGVTPNHVEWQDGFDKGTILYCSPDNGYTVGVEGKTYYGVCSNDLFLKNYQLGHQEYQRQQRINALDAEISRLDHQLDANLDKDNAKRIRERRKQLARERASLISPGANYYFNF</sequence>
<keyword evidence="12" id="KW-1185">Reference proteome</keyword>
<evidence type="ECO:0000313" key="15">
    <source>
        <dbReference type="Proteomes" id="UP000555836"/>
    </source>
</evidence>
<dbReference type="Proteomes" id="UP000464718">
    <property type="component" value="Chromosome ii"/>
</dbReference>
<protein>
    <submittedName>
        <fullName evidence="3">DNA repair protein</fullName>
    </submittedName>
    <submittedName>
        <fullName evidence="7">DUF2799 and DUF1090 domain-containing protein</fullName>
    </submittedName>
    <submittedName>
        <fullName evidence="5">DUF2799 domain-containing protein</fullName>
    </submittedName>
</protein>
<evidence type="ECO:0000313" key="2">
    <source>
        <dbReference type="EMBL" id="HAS6677539.1"/>
    </source>
</evidence>
<reference evidence="2" key="3">
    <citation type="journal article" date="2018" name="Genome Biol.">
        <title>SKESA: strategic k-mer extension for scrupulous assemblies.</title>
        <authorList>
            <person name="Souvorov A."/>
            <person name="Agarwala R."/>
            <person name="Lipman D.J."/>
        </authorList>
    </citation>
    <scope>NUCLEOTIDE SEQUENCE</scope>
    <source>
        <strain evidence="2">1930</strain>
    </source>
</reference>
<reference evidence="8 13" key="5">
    <citation type="submission" date="2019-08" db="EMBL/GenBank/DDBJ databases">
        <title>Emerging of two pre-pandemic pathogenic O4:KUT lineages of Vibrio parahaemolyticus in coastal eastern China.</title>
        <authorList>
            <person name="Yu H."/>
        </authorList>
    </citation>
    <scope>NUCLEOTIDE SEQUENCE [LARGE SCALE GENOMIC DNA]</scope>
    <source>
        <strain evidence="8 13">HZ17-383</strain>
    </source>
</reference>
<evidence type="ECO:0000313" key="13">
    <source>
        <dbReference type="Proteomes" id="UP000321504"/>
    </source>
</evidence>
<dbReference type="EMBL" id="LIRS01000088">
    <property type="protein sequence ID" value="KOY28814.1"/>
    <property type="molecule type" value="Genomic_DNA"/>
</dbReference>
<dbReference type="EMBL" id="LHQV01000020">
    <property type="protein sequence ID" value="OQJ97225.1"/>
    <property type="molecule type" value="Genomic_DNA"/>
</dbReference>
<dbReference type="Proteomes" id="UP001253193">
    <property type="component" value="Unassembled WGS sequence"/>
</dbReference>
<evidence type="ECO:0000313" key="7">
    <source>
        <dbReference type="EMBL" id="QHH11915.1"/>
    </source>
</evidence>
<evidence type="ECO:0000313" key="12">
    <source>
        <dbReference type="Proteomes" id="UP000191946"/>
    </source>
</evidence>
<feature type="chain" id="PRO_5015027854" evidence="1">
    <location>
        <begin position="21"/>
        <end position="170"/>
    </location>
</feature>
<dbReference type="EMBL" id="DACQKT010000004">
    <property type="protein sequence ID" value="HAS6677539.1"/>
    <property type="molecule type" value="Genomic_DNA"/>
</dbReference>
<dbReference type="EMBL" id="JABCLD010001806">
    <property type="protein sequence ID" value="NMU27416.1"/>
    <property type="molecule type" value="Genomic_DNA"/>
</dbReference>
<keyword evidence="1" id="KW-0732">Signal</keyword>
<reference evidence="9" key="8">
    <citation type="submission" date="2022-05" db="EMBL/GenBank/DDBJ databases">
        <title>Megaplasmid of Vibrio parahaemolyticus.</title>
        <authorList>
            <person name="Strauch E."/>
            <person name="Borowiak M."/>
        </authorList>
    </citation>
    <scope>NUCLEOTIDE SEQUENCE</scope>
    <source>
        <strain evidence="9">16-VB00198</strain>
    </source>
</reference>
<accession>A0A072GQ84</accession>
<evidence type="ECO:0000313" key="11">
    <source>
        <dbReference type="Proteomes" id="UP000037697"/>
    </source>
</evidence>
<evidence type="ECO:0000313" key="5">
    <source>
        <dbReference type="EMBL" id="NMU27416.1"/>
    </source>
</evidence>
<proteinExistence type="predicted"/>
<dbReference type="Proteomes" id="UP000321504">
    <property type="component" value="Unassembled WGS sequence"/>
</dbReference>
<evidence type="ECO:0000256" key="1">
    <source>
        <dbReference type="SAM" id="SignalP"/>
    </source>
</evidence>
<evidence type="ECO:0000313" key="4">
    <source>
        <dbReference type="EMBL" id="MDS1819320.1"/>
    </source>
</evidence>
<name>A0A072GQ84_VIBPH</name>
<reference evidence="6 12" key="2">
    <citation type="submission" date="2015-08" db="EMBL/GenBank/DDBJ databases">
        <title>Draft Genome Sequences of Vibrio parahaemolyticus Strains.</title>
        <authorList>
            <person name="Gonzalez-Escalona N."/>
            <person name="DePaola A."/>
        </authorList>
    </citation>
    <scope>NUCLEOTIDE SEQUENCE [LARGE SCALE GENOMIC DNA]</scope>
    <source>
        <strain evidence="6 12">CFSAN001621</strain>
    </source>
</reference>
<dbReference type="Proteomes" id="UP000191946">
    <property type="component" value="Unassembled WGS sequence"/>
</dbReference>
<reference evidence="2" key="6">
    <citation type="submission" date="2019-12" db="EMBL/GenBank/DDBJ databases">
        <authorList>
            <consortium name="NCBI Pathogen Detection Project"/>
        </authorList>
    </citation>
    <scope>NUCLEOTIDE SEQUENCE</scope>
    <source>
        <strain evidence="2">1930</strain>
    </source>
</reference>
<evidence type="ECO:0000313" key="6">
    <source>
        <dbReference type="EMBL" id="OQJ97225.1"/>
    </source>
</evidence>